<dbReference type="OrthoDB" id="7778689at2"/>
<reference evidence="8 9" key="1">
    <citation type="submission" date="2016-11" db="EMBL/GenBank/DDBJ databases">
        <authorList>
            <person name="Jaros S."/>
            <person name="Januszkiewicz K."/>
            <person name="Wedrychowicz H."/>
        </authorList>
    </citation>
    <scope>NUCLEOTIDE SEQUENCE [LARGE SCALE GENOMIC DNA]</scope>
    <source>
        <strain evidence="8 9">DSM 16917</strain>
    </source>
</reference>
<dbReference type="PANTHER" id="PTHR42865">
    <property type="entry name" value="PROTON/GLUTAMATE-ASPARTATE SYMPORTER"/>
    <property type="match status" value="1"/>
</dbReference>
<evidence type="ECO:0000256" key="7">
    <source>
        <dbReference type="SAM" id="Phobius"/>
    </source>
</evidence>
<feature type="transmembrane region" description="Helical" evidence="7">
    <location>
        <begin position="264"/>
        <end position="283"/>
    </location>
</feature>
<feature type="transmembrane region" description="Helical" evidence="7">
    <location>
        <begin position="336"/>
        <end position="358"/>
    </location>
</feature>
<dbReference type="GO" id="GO:0015184">
    <property type="term" value="F:L-cystine transmembrane transporter activity"/>
    <property type="evidence" value="ECO:0007669"/>
    <property type="project" value="TreeGrafter"/>
</dbReference>
<feature type="transmembrane region" description="Helical" evidence="7">
    <location>
        <begin position="105"/>
        <end position="130"/>
    </location>
</feature>
<evidence type="ECO:0000256" key="1">
    <source>
        <dbReference type="ARBA" id="ARBA00004141"/>
    </source>
</evidence>
<dbReference type="Gene3D" id="1.10.3860.10">
    <property type="entry name" value="Sodium:dicarboxylate symporter"/>
    <property type="match status" value="1"/>
</dbReference>
<evidence type="ECO:0008006" key="10">
    <source>
        <dbReference type="Google" id="ProtNLM"/>
    </source>
</evidence>
<gene>
    <name evidence="8" type="ORF">SAMN02745129_3773</name>
</gene>
<feature type="transmembrane region" description="Helical" evidence="7">
    <location>
        <begin position="224"/>
        <end position="244"/>
    </location>
</feature>
<dbReference type="STRING" id="299255.SAMN02745129_3773"/>
<comment type="subcellular location">
    <subcellularLocation>
        <location evidence="1">Membrane</location>
        <topology evidence="1">Multi-pass membrane protein</topology>
    </subcellularLocation>
</comment>
<evidence type="ECO:0000256" key="5">
    <source>
        <dbReference type="ARBA" id="ARBA00022989"/>
    </source>
</evidence>
<dbReference type="GO" id="GO:0005886">
    <property type="term" value="C:plasma membrane"/>
    <property type="evidence" value="ECO:0007669"/>
    <property type="project" value="TreeGrafter"/>
</dbReference>
<dbReference type="Proteomes" id="UP000184268">
    <property type="component" value="Unassembled WGS sequence"/>
</dbReference>
<feature type="transmembrane region" description="Helical" evidence="7">
    <location>
        <begin position="185"/>
        <end position="203"/>
    </location>
</feature>
<proteinExistence type="inferred from homology"/>
<evidence type="ECO:0000256" key="4">
    <source>
        <dbReference type="ARBA" id="ARBA00022692"/>
    </source>
</evidence>
<dbReference type="RefSeq" id="WP_067664935.1">
    <property type="nucleotide sequence ID" value="NZ_FQXG01000006.1"/>
</dbReference>
<dbReference type="AlphaFoldDB" id="A0A1M5XX98"/>
<dbReference type="EMBL" id="FQXG01000006">
    <property type="protein sequence ID" value="SHI04352.1"/>
    <property type="molecule type" value="Genomic_DNA"/>
</dbReference>
<evidence type="ECO:0000313" key="9">
    <source>
        <dbReference type="Proteomes" id="UP000184268"/>
    </source>
</evidence>
<keyword evidence="9" id="KW-1185">Reference proteome</keyword>
<dbReference type="GO" id="GO:0015293">
    <property type="term" value="F:symporter activity"/>
    <property type="evidence" value="ECO:0007669"/>
    <property type="project" value="InterPro"/>
</dbReference>
<accession>A0A1M5XX98</accession>
<protein>
    <recommendedName>
        <fullName evidence="10">L-cystine transporter</fullName>
    </recommendedName>
</protein>
<organism evidence="8 9">
    <name type="scientific">Ferrimonas marina</name>
    <dbReference type="NCBI Taxonomy" id="299255"/>
    <lineage>
        <taxon>Bacteria</taxon>
        <taxon>Pseudomonadati</taxon>
        <taxon>Pseudomonadota</taxon>
        <taxon>Gammaproteobacteria</taxon>
        <taxon>Alteromonadales</taxon>
        <taxon>Ferrimonadaceae</taxon>
        <taxon>Ferrimonas</taxon>
    </lineage>
</organism>
<comment type="similarity">
    <text evidence="2">Belongs to the dicarboxylate/amino acid:cation symporter (DAACS) (TC 2.A.23) family.</text>
</comment>
<keyword evidence="5 7" id="KW-1133">Transmembrane helix</keyword>
<dbReference type="SUPFAM" id="SSF118215">
    <property type="entry name" value="Proton glutamate symport protein"/>
    <property type="match status" value="1"/>
</dbReference>
<dbReference type="Pfam" id="PF00375">
    <property type="entry name" value="SDF"/>
    <property type="match status" value="1"/>
</dbReference>
<evidence type="ECO:0000256" key="2">
    <source>
        <dbReference type="ARBA" id="ARBA00006148"/>
    </source>
</evidence>
<keyword evidence="6 7" id="KW-0472">Membrane</keyword>
<name>A0A1M5XX98_9GAMM</name>
<feature type="transmembrane region" description="Helical" evidence="7">
    <location>
        <begin position="71"/>
        <end position="93"/>
    </location>
</feature>
<keyword evidence="3" id="KW-0813">Transport</keyword>
<evidence type="ECO:0000313" key="8">
    <source>
        <dbReference type="EMBL" id="SHI04352.1"/>
    </source>
</evidence>
<evidence type="ECO:0000256" key="3">
    <source>
        <dbReference type="ARBA" id="ARBA00022448"/>
    </source>
</evidence>
<sequence>MDLFVLANVLVMLALFALLYKMQRDHVKFTRRVFVALGLGVAYGALLQWIYGAGSATIAGSIEYFDIAGRGYVQLLRMIIVPLVMVSIISAILKLKDGESLGKISALTIGVLLGTVAIAGFIGFAVAHLFGLTAEGLVEGGREAQRAADLLARENTAQGISIAKTLVDVIPANPFLDMTGARDTSIISVVIFSAFIGVAALGVNKKQPELAAKFDSFMQVAYAIVMRIVTLVLRLTPYGVLALMTKVLASSNFSDILNLFNFVLASYVALMLMFLVHLVLVTLAGGNPWTYVKKVWPVLTFAFTSRSSAATIPLTVQTQTRQLGVPDGVANFAASFGATIGQNGCAGIYPAMLVVMVAPVIGLDVMSLEFFATLIAVIVVGSFGVAGVGGGATFAALIVFSALGLPNEAIALIGLLISIEPLIDMGRTALNVNGAITSGFVTSRVLGQTDMAVYESQQELELDMESVS</sequence>
<dbReference type="InterPro" id="IPR036458">
    <property type="entry name" value="Na:dicarbo_symporter_sf"/>
</dbReference>
<dbReference type="PANTHER" id="PTHR42865:SF5">
    <property type="entry name" value="L-CYSTINE TRANSPORTER TCYP"/>
    <property type="match status" value="1"/>
</dbReference>
<keyword evidence="4 7" id="KW-0812">Transmembrane</keyword>
<feature type="transmembrane region" description="Helical" evidence="7">
    <location>
        <begin position="370"/>
        <end position="388"/>
    </location>
</feature>
<dbReference type="InterPro" id="IPR001991">
    <property type="entry name" value="Na-dicarboxylate_symporter"/>
</dbReference>
<dbReference type="PRINTS" id="PR00173">
    <property type="entry name" value="EDTRNSPORT"/>
</dbReference>
<feature type="transmembrane region" description="Helical" evidence="7">
    <location>
        <begin position="6"/>
        <end position="22"/>
    </location>
</feature>
<evidence type="ECO:0000256" key="6">
    <source>
        <dbReference type="ARBA" id="ARBA00023136"/>
    </source>
</evidence>
<feature type="transmembrane region" description="Helical" evidence="7">
    <location>
        <begin position="394"/>
        <end position="417"/>
    </location>
</feature>
<feature type="transmembrane region" description="Helical" evidence="7">
    <location>
        <begin position="34"/>
        <end position="51"/>
    </location>
</feature>